<comment type="caution">
    <text evidence="3">The sequence shown here is derived from an EMBL/GenBank/DDBJ whole genome shotgun (WGS) entry which is preliminary data.</text>
</comment>
<name>A0ABV3J530_9ACTN</name>
<organism evidence="3 4">
    <name type="scientific">Streptomyces roseoverticillatus</name>
    <dbReference type="NCBI Taxonomy" id="66429"/>
    <lineage>
        <taxon>Bacteria</taxon>
        <taxon>Bacillati</taxon>
        <taxon>Actinomycetota</taxon>
        <taxon>Actinomycetes</taxon>
        <taxon>Kitasatosporales</taxon>
        <taxon>Streptomycetaceae</taxon>
        <taxon>Streptomyces</taxon>
    </lineage>
</organism>
<evidence type="ECO:0000259" key="2">
    <source>
        <dbReference type="Pfam" id="PF03807"/>
    </source>
</evidence>
<gene>
    <name evidence="3" type="ORF">AB0L03_34190</name>
</gene>
<dbReference type="PANTHER" id="PTHR14239">
    <property type="entry name" value="DUDULIN-RELATED"/>
    <property type="match status" value="1"/>
</dbReference>
<keyword evidence="4" id="KW-1185">Reference proteome</keyword>
<proteinExistence type="predicted"/>
<evidence type="ECO:0000256" key="1">
    <source>
        <dbReference type="ARBA" id="ARBA00023002"/>
    </source>
</evidence>
<dbReference type="Proteomes" id="UP001552479">
    <property type="component" value="Unassembled WGS sequence"/>
</dbReference>
<dbReference type="Gene3D" id="3.40.50.720">
    <property type="entry name" value="NAD(P)-binding Rossmann-like Domain"/>
    <property type="match status" value="1"/>
</dbReference>
<dbReference type="PANTHER" id="PTHR14239:SF0">
    <property type="entry name" value="F420-DEPENDENT NADP REDUCTASE"/>
    <property type="match status" value="1"/>
</dbReference>
<dbReference type="EMBL" id="JBFASG010000059">
    <property type="protein sequence ID" value="MEV4927800.1"/>
    <property type="molecule type" value="Genomic_DNA"/>
</dbReference>
<dbReference type="InterPro" id="IPR028939">
    <property type="entry name" value="P5C_Rdtase_cat_N"/>
</dbReference>
<evidence type="ECO:0000313" key="3">
    <source>
        <dbReference type="EMBL" id="MEV4927800.1"/>
    </source>
</evidence>
<evidence type="ECO:0000313" key="4">
    <source>
        <dbReference type="Proteomes" id="UP001552479"/>
    </source>
</evidence>
<protein>
    <submittedName>
        <fullName evidence="3">NAD(P)-binding domain-containing protein</fullName>
    </submittedName>
</protein>
<dbReference type="SUPFAM" id="SSF51735">
    <property type="entry name" value="NAD(P)-binding Rossmann-fold domains"/>
    <property type="match status" value="1"/>
</dbReference>
<keyword evidence="1" id="KW-0560">Oxidoreductase</keyword>
<reference evidence="3 4" key="1">
    <citation type="submission" date="2024-06" db="EMBL/GenBank/DDBJ databases">
        <title>The Natural Products Discovery Center: Release of the First 8490 Sequenced Strains for Exploring Actinobacteria Biosynthetic Diversity.</title>
        <authorList>
            <person name="Kalkreuter E."/>
            <person name="Kautsar S.A."/>
            <person name="Yang D."/>
            <person name="Bader C.D."/>
            <person name="Teijaro C.N."/>
            <person name="Fluegel L."/>
            <person name="Davis C.M."/>
            <person name="Simpson J.R."/>
            <person name="Lauterbach L."/>
            <person name="Steele A.D."/>
            <person name="Gui C."/>
            <person name="Meng S."/>
            <person name="Li G."/>
            <person name="Viehrig K."/>
            <person name="Ye F."/>
            <person name="Su P."/>
            <person name="Kiefer A.F."/>
            <person name="Nichols A."/>
            <person name="Cepeda A.J."/>
            <person name="Yan W."/>
            <person name="Fan B."/>
            <person name="Jiang Y."/>
            <person name="Adhikari A."/>
            <person name="Zheng C.-J."/>
            <person name="Schuster L."/>
            <person name="Cowan T.M."/>
            <person name="Smanski M.J."/>
            <person name="Chevrette M.G."/>
            <person name="De Carvalho L.P.S."/>
            <person name="Shen B."/>
        </authorList>
    </citation>
    <scope>NUCLEOTIDE SEQUENCE [LARGE SCALE GENOMIC DNA]</scope>
    <source>
        <strain evidence="3 4">NPDC053791</strain>
    </source>
</reference>
<accession>A0ABV3J530</accession>
<dbReference type="InterPro" id="IPR036291">
    <property type="entry name" value="NAD(P)-bd_dom_sf"/>
</dbReference>
<dbReference type="RefSeq" id="WP_366090851.1">
    <property type="nucleotide sequence ID" value="NZ_JBFASG010000059.1"/>
</dbReference>
<dbReference type="InterPro" id="IPR051267">
    <property type="entry name" value="STEAP_metalloreductase"/>
</dbReference>
<sequence>MKIAVLGTGAVGRAHAARLTGLGHEVTMGTRNVVATMARTGPDAMGTAPFATWIEAHPSISLAGFTAAAARADLLINATAGHTTLGTLTAIGSGNLSGKVLLDTATPNDFTTPVAVPMPSPWGTPSPILSPAVTDSLAEQIQRSFPETRVVKAVNTLAAHLMADPAALEDGDHTVFVSGDDTAAKQQVHELLTAYGWRDVIDLGGLTTARATEMIQPLYLALTGVLGHEHFNLKVVR</sequence>
<dbReference type="Pfam" id="PF03807">
    <property type="entry name" value="F420_oxidored"/>
    <property type="match status" value="1"/>
</dbReference>
<feature type="domain" description="Pyrroline-5-carboxylate reductase catalytic N-terminal" evidence="2">
    <location>
        <begin position="2"/>
        <end position="106"/>
    </location>
</feature>